<proteinExistence type="inferred from homology"/>
<dbReference type="AlphaFoldDB" id="A0A0M2T1R9"/>
<gene>
    <name evidence="9" type="ORF">WQ57_01140</name>
</gene>
<protein>
    <submittedName>
        <fullName evidence="9">Peptide ABC transporter ATP-binding protein</fullName>
    </submittedName>
</protein>
<keyword evidence="10" id="KW-1185">Reference proteome</keyword>
<dbReference type="Pfam" id="PF00005">
    <property type="entry name" value="ABC_tran"/>
    <property type="match status" value="1"/>
</dbReference>
<dbReference type="CDD" id="cd03257">
    <property type="entry name" value="ABC_NikE_OppD_transporters"/>
    <property type="match status" value="1"/>
</dbReference>
<evidence type="ECO:0000256" key="5">
    <source>
        <dbReference type="ARBA" id="ARBA00022741"/>
    </source>
</evidence>
<comment type="similarity">
    <text evidence="2">Belongs to the ABC transporter superfamily.</text>
</comment>
<dbReference type="PATRIC" id="fig|1408103.3.peg.250"/>
<dbReference type="InterPro" id="IPR013563">
    <property type="entry name" value="Oligopep_ABC_C"/>
</dbReference>
<dbReference type="InterPro" id="IPR027417">
    <property type="entry name" value="P-loop_NTPase"/>
</dbReference>
<keyword evidence="4" id="KW-1003">Cell membrane</keyword>
<dbReference type="Gene3D" id="3.40.50.300">
    <property type="entry name" value="P-loop containing nucleotide triphosphate hydrolases"/>
    <property type="match status" value="1"/>
</dbReference>
<reference evidence="9 10" key="1">
    <citation type="submission" date="2015-04" db="EMBL/GenBank/DDBJ databases">
        <title>Taxonomic description and genome sequence of Bacillus campisalis sp. nov., a novel member of the genus Bacillus isolated from solar saltern.</title>
        <authorList>
            <person name="Mathan Kumar R."/>
            <person name="Kaur G."/>
            <person name="Kumar A."/>
            <person name="Singh N.K."/>
            <person name="Kaur N."/>
            <person name="Kumar N."/>
            <person name="Mayilraj S."/>
        </authorList>
    </citation>
    <scope>NUCLEOTIDE SEQUENCE [LARGE SCALE GENOMIC DNA]</scope>
    <source>
        <strain evidence="9 10">SA2-6</strain>
    </source>
</reference>
<dbReference type="PANTHER" id="PTHR43297:SF2">
    <property type="entry name" value="DIPEPTIDE TRANSPORT ATP-BINDING PROTEIN DPPD"/>
    <property type="match status" value="1"/>
</dbReference>
<dbReference type="InterPro" id="IPR017871">
    <property type="entry name" value="ABC_transporter-like_CS"/>
</dbReference>
<dbReference type="GO" id="GO:0005886">
    <property type="term" value="C:plasma membrane"/>
    <property type="evidence" value="ECO:0007669"/>
    <property type="project" value="UniProtKB-SubCell"/>
</dbReference>
<dbReference type="Pfam" id="PF08352">
    <property type="entry name" value="oligo_HPY"/>
    <property type="match status" value="1"/>
</dbReference>
<keyword evidence="5" id="KW-0547">Nucleotide-binding</keyword>
<dbReference type="InterPro" id="IPR050388">
    <property type="entry name" value="ABC_Ni/Peptide_Import"/>
</dbReference>
<keyword evidence="7" id="KW-0472">Membrane</keyword>
<keyword evidence="6 9" id="KW-0067">ATP-binding</keyword>
<dbReference type="PROSITE" id="PS00211">
    <property type="entry name" value="ABC_TRANSPORTER_1"/>
    <property type="match status" value="1"/>
</dbReference>
<keyword evidence="3" id="KW-0813">Transport</keyword>
<dbReference type="PANTHER" id="PTHR43297">
    <property type="entry name" value="OLIGOPEPTIDE TRANSPORT ATP-BINDING PROTEIN APPD"/>
    <property type="match status" value="1"/>
</dbReference>
<dbReference type="OrthoDB" id="9802264at2"/>
<evidence type="ECO:0000313" key="10">
    <source>
        <dbReference type="Proteomes" id="UP000034166"/>
    </source>
</evidence>
<dbReference type="GO" id="GO:0005524">
    <property type="term" value="F:ATP binding"/>
    <property type="evidence" value="ECO:0007669"/>
    <property type="project" value="UniProtKB-KW"/>
</dbReference>
<dbReference type="SMART" id="SM00382">
    <property type="entry name" value="AAA"/>
    <property type="match status" value="1"/>
</dbReference>
<accession>A0A0M2T1R9</accession>
<comment type="caution">
    <text evidence="9">The sequence shown here is derived from an EMBL/GenBank/DDBJ whole genome shotgun (WGS) entry which is preliminary data.</text>
</comment>
<dbReference type="InterPro" id="IPR003593">
    <property type="entry name" value="AAA+_ATPase"/>
</dbReference>
<evidence type="ECO:0000256" key="1">
    <source>
        <dbReference type="ARBA" id="ARBA00004202"/>
    </source>
</evidence>
<dbReference type="InterPro" id="IPR003439">
    <property type="entry name" value="ABC_transporter-like_ATP-bd"/>
</dbReference>
<dbReference type="SUPFAM" id="SSF52540">
    <property type="entry name" value="P-loop containing nucleoside triphosphate hydrolases"/>
    <property type="match status" value="1"/>
</dbReference>
<feature type="domain" description="ABC transporter" evidence="8">
    <location>
        <begin position="9"/>
        <end position="257"/>
    </location>
</feature>
<comment type="subcellular location">
    <subcellularLocation>
        <location evidence="1">Cell membrane</location>
        <topology evidence="1">Peripheral membrane protein</topology>
    </subcellularLocation>
</comment>
<evidence type="ECO:0000256" key="7">
    <source>
        <dbReference type="ARBA" id="ARBA00023136"/>
    </source>
</evidence>
<evidence type="ECO:0000256" key="4">
    <source>
        <dbReference type="ARBA" id="ARBA00022475"/>
    </source>
</evidence>
<organism evidence="9 10">
    <name type="scientific">Mesobacillus campisalis</name>
    <dbReference type="NCBI Taxonomy" id="1408103"/>
    <lineage>
        <taxon>Bacteria</taxon>
        <taxon>Bacillati</taxon>
        <taxon>Bacillota</taxon>
        <taxon>Bacilli</taxon>
        <taxon>Bacillales</taxon>
        <taxon>Bacillaceae</taxon>
        <taxon>Mesobacillus</taxon>
    </lineage>
</organism>
<dbReference type="GO" id="GO:0015833">
    <property type="term" value="P:peptide transport"/>
    <property type="evidence" value="ECO:0007669"/>
    <property type="project" value="InterPro"/>
</dbReference>
<evidence type="ECO:0000259" key="8">
    <source>
        <dbReference type="PROSITE" id="PS50893"/>
    </source>
</evidence>
<dbReference type="EMBL" id="LAYY01000001">
    <property type="protein sequence ID" value="KKK39911.1"/>
    <property type="molecule type" value="Genomic_DNA"/>
</dbReference>
<name>A0A0M2T1R9_9BACI</name>
<dbReference type="RefSeq" id="WP_046521852.1">
    <property type="nucleotide sequence ID" value="NZ_LAYY01000001.1"/>
</dbReference>
<dbReference type="PROSITE" id="PS50893">
    <property type="entry name" value="ABC_TRANSPORTER_2"/>
    <property type="match status" value="1"/>
</dbReference>
<dbReference type="FunFam" id="3.40.50.300:FF:000016">
    <property type="entry name" value="Oligopeptide ABC transporter ATP-binding component"/>
    <property type="match status" value="1"/>
</dbReference>
<dbReference type="Proteomes" id="UP000034166">
    <property type="component" value="Unassembled WGS sequence"/>
</dbReference>
<dbReference type="NCBIfam" id="TIGR01727">
    <property type="entry name" value="oligo_HPY"/>
    <property type="match status" value="1"/>
</dbReference>
<evidence type="ECO:0000256" key="6">
    <source>
        <dbReference type="ARBA" id="ARBA00022840"/>
    </source>
</evidence>
<dbReference type="GO" id="GO:0016887">
    <property type="term" value="F:ATP hydrolysis activity"/>
    <property type="evidence" value="ECO:0007669"/>
    <property type="project" value="InterPro"/>
</dbReference>
<evidence type="ECO:0000313" key="9">
    <source>
        <dbReference type="EMBL" id="KKK39911.1"/>
    </source>
</evidence>
<evidence type="ECO:0000256" key="2">
    <source>
        <dbReference type="ARBA" id="ARBA00005417"/>
    </source>
</evidence>
<evidence type="ECO:0000256" key="3">
    <source>
        <dbReference type="ARBA" id="ARBA00022448"/>
    </source>
</evidence>
<sequence length="350" mass="38620">MSSKDQLAVKNLHVGFQNKKSFTKIIDGINFSVKKGETLCIVGESGCGKSLTSLSIMGLLPKTGKVSEGEILFDGQDLTGLNEKQMSKIRGNEISMIFQEPMTSLNPVHKIGWQISESIVLHQKLSKKQAEEKAIDMLKLVGIPSPDKRIHQYPHELSGGMRQRVMIAMALSCNPKLLIADEPTTALDVTIQAQILELMNKLKTELHMSIIMITHDLGVVSEIADKVLVMYAGKVVEYSDVKTLFANPQHPYTQGLIESIPKLNEEQDELPIIKGSVPSPDEMPKGCRFSTRCPYATNACFNEVPPMISGEAGHQVHCWKYTECWEIVEKEGLIDAGMRETAAASQLIGS</sequence>